<protein>
    <submittedName>
        <fullName evidence="3">Uncharacterized protein</fullName>
    </submittedName>
</protein>
<accession>A0ABR2GUN8</accession>
<evidence type="ECO:0000313" key="3">
    <source>
        <dbReference type="EMBL" id="KAK8837640.1"/>
    </source>
</evidence>
<organism evidence="3 4">
    <name type="scientific">Tritrichomonas musculus</name>
    <dbReference type="NCBI Taxonomy" id="1915356"/>
    <lineage>
        <taxon>Eukaryota</taxon>
        <taxon>Metamonada</taxon>
        <taxon>Parabasalia</taxon>
        <taxon>Tritrichomonadida</taxon>
        <taxon>Tritrichomonadidae</taxon>
        <taxon>Tritrichomonas</taxon>
    </lineage>
</organism>
<reference evidence="3 4" key="1">
    <citation type="submission" date="2024-04" db="EMBL/GenBank/DDBJ databases">
        <title>Tritrichomonas musculus Genome.</title>
        <authorList>
            <person name="Alves-Ferreira E."/>
            <person name="Grigg M."/>
            <person name="Lorenzi H."/>
            <person name="Galac M."/>
        </authorList>
    </citation>
    <scope>NUCLEOTIDE SEQUENCE [LARGE SCALE GENOMIC DNA]</scope>
    <source>
        <strain evidence="3 4">EAF2021</strain>
    </source>
</reference>
<dbReference type="Proteomes" id="UP001470230">
    <property type="component" value="Unassembled WGS sequence"/>
</dbReference>
<evidence type="ECO:0000256" key="1">
    <source>
        <dbReference type="SAM" id="Coils"/>
    </source>
</evidence>
<sequence>MLRRETSRSQAQVLRQQATLWREPQDDMVQLNSKKVNTQQFRKNNSHLYSNTKHVDKESNPIWDDQGCLLKKAERKQPGILRRSASVASFHKSIYPKQKFDNNTKNLKLQQFEDSSRFDDSESSPSRSRLTRKQQEDSVIRLTKRKNPVREKSVQPRLLSTDFEGFIHRQTNCSKARHQKPAPVPDYKIDISEGTKKLLQRSQKLSSHSIYNLKTKNKREEELEAQNQSESNFSVKPKIRKSEYRLANMNLEKEKEFKEDRLALLRVKYDDEEGLNLSEEKRVKPKLNQRSSSRYYQNEEPYIPQKYQPNSVYATRKRIEAKINEMRPILEADQEQITWSIKEKKNRKKTKNKEYLPDYMKTINDVIRPSWEEDHKRAKK</sequence>
<proteinExistence type="predicted"/>
<evidence type="ECO:0000313" key="4">
    <source>
        <dbReference type="Proteomes" id="UP001470230"/>
    </source>
</evidence>
<keyword evidence="1" id="KW-0175">Coiled coil</keyword>
<feature type="region of interest" description="Disordered" evidence="2">
    <location>
        <begin position="111"/>
        <end position="137"/>
    </location>
</feature>
<name>A0ABR2GUN8_9EUKA</name>
<keyword evidence="4" id="KW-1185">Reference proteome</keyword>
<gene>
    <name evidence="3" type="ORF">M9Y10_036172</name>
</gene>
<comment type="caution">
    <text evidence="3">The sequence shown here is derived from an EMBL/GenBank/DDBJ whole genome shotgun (WGS) entry which is preliminary data.</text>
</comment>
<dbReference type="EMBL" id="JAPFFF010000058">
    <property type="protein sequence ID" value="KAK8837640.1"/>
    <property type="molecule type" value="Genomic_DNA"/>
</dbReference>
<feature type="coiled-coil region" evidence="1">
    <location>
        <begin position="241"/>
        <end position="268"/>
    </location>
</feature>
<evidence type="ECO:0000256" key="2">
    <source>
        <dbReference type="SAM" id="MobiDB-lite"/>
    </source>
</evidence>